<name>A0A6N9TQU7_DISTH</name>
<keyword evidence="1 2" id="KW-0732">Signal</keyword>
<dbReference type="SUPFAM" id="SSF48695">
    <property type="entry name" value="Multiheme cytochromes"/>
    <property type="match status" value="1"/>
</dbReference>
<dbReference type="PANTHER" id="PTHR35038:SF8">
    <property type="entry name" value="C-TYPE POLYHEME CYTOCHROME OMCC"/>
    <property type="match status" value="1"/>
</dbReference>
<dbReference type="RefSeq" id="WP_163298948.1">
    <property type="nucleotide sequence ID" value="NZ_JAAGRR010000088.1"/>
</dbReference>
<dbReference type="Proteomes" id="UP000469346">
    <property type="component" value="Unassembled WGS sequence"/>
</dbReference>
<dbReference type="PROSITE" id="PS51257">
    <property type="entry name" value="PROKAR_LIPOPROTEIN"/>
    <property type="match status" value="1"/>
</dbReference>
<sequence>MGAERIRRRVAVLAGLAAACALLAGCDVPVLDSPLAARGCRRCHPVRIDPAHDLACTRCHGGDPSGRTRAAAHRGLVAEPAHPDRMAATCGGCHPAETAAAARDRHFTLAGEIGAVWGAFFPGDRPPALSALPVEEPPETARGLVADLLRRRCLRCHVYDRGDDYAGVRHGTGCAACHLARGGGGLASHRFTRRVPDERCLACHYANFVGWDYYGRFEKDYEEDYRAPLSRGEPLPRPYGVEWHEMTPDVHRRAGLACTDCHPAGPCSDRRRARGCLDCHLGGGQRGGAPGLDAARVGHRPADRARVDCAVCHAVWSVRDRGRALTRQDAPDYDFWWYLRVQGSSEVERIVTGNVEFRPPYRPPSLMRDKVSGRSRPGVWFEGFFDRRWTPVPVGPDGRGRLRVLRPVLDLSVSYLDADGLVPFDNLRPAGLETPAPVECREVSPACRPYTPHTIGRADALRTLRVERWLRREGAGARGR</sequence>
<dbReference type="InterPro" id="IPR051829">
    <property type="entry name" value="Multiheme_Cytochr_ET"/>
</dbReference>
<keyword evidence="4" id="KW-1185">Reference proteome</keyword>
<comment type="caution">
    <text evidence="3">The sequence shown here is derived from an EMBL/GenBank/DDBJ whole genome shotgun (WGS) entry which is preliminary data.</text>
</comment>
<evidence type="ECO:0000313" key="3">
    <source>
        <dbReference type="EMBL" id="NDY42820.1"/>
    </source>
</evidence>
<dbReference type="GO" id="GO:0016491">
    <property type="term" value="F:oxidoreductase activity"/>
    <property type="evidence" value="ECO:0007669"/>
    <property type="project" value="TreeGrafter"/>
</dbReference>
<dbReference type="InterPro" id="IPR036280">
    <property type="entry name" value="Multihaem_cyt_sf"/>
</dbReference>
<dbReference type="AlphaFoldDB" id="A0A6N9TQU7"/>
<dbReference type="EMBL" id="JAAGRR010000088">
    <property type="protein sequence ID" value="NDY42820.1"/>
    <property type="molecule type" value="Genomic_DNA"/>
</dbReference>
<dbReference type="PANTHER" id="PTHR35038">
    <property type="entry name" value="DISSIMILATORY SULFITE REDUCTASE SIRA"/>
    <property type="match status" value="1"/>
</dbReference>
<feature type="chain" id="PRO_5026727988" evidence="2">
    <location>
        <begin position="25"/>
        <end position="480"/>
    </location>
</feature>
<evidence type="ECO:0000256" key="1">
    <source>
        <dbReference type="ARBA" id="ARBA00022729"/>
    </source>
</evidence>
<organism evidence="3 4">
    <name type="scientific">Dissulfurirhabdus thermomarina</name>
    <dbReference type="NCBI Taxonomy" id="1765737"/>
    <lineage>
        <taxon>Bacteria</taxon>
        <taxon>Deltaproteobacteria</taxon>
        <taxon>Dissulfurirhabdaceae</taxon>
        <taxon>Dissulfurirhabdus</taxon>
    </lineage>
</organism>
<evidence type="ECO:0000313" key="4">
    <source>
        <dbReference type="Proteomes" id="UP000469346"/>
    </source>
</evidence>
<proteinExistence type="predicted"/>
<feature type="signal peptide" evidence="2">
    <location>
        <begin position="1"/>
        <end position="24"/>
    </location>
</feature>
<reference evidence="3 4" key="1">
    <citation type="submission" date="2020-02" db="EMBL/GenBank/DDBJ databases">
        <title>Comparative genomics of sulfur disproportionating microorganisms.</title>
        <authorList>
            <person name="Ward L.M."/>
            <person name="Bertran E."/>
            <person name="Johnston D.T."/>
        </authorList>
    </citation>
    <scope>NUCLEOTIDE SEQUENCE [LARGE SCALE GENOMIC DNA]</scope>
    <source>
        <strain evidence="3 4">DSM 100025</strain>
    </source>
</reference>
<gene>
    <name evidence="3" type="ORF">G3N55_08185</name>
</gene>
<protein>
    <submittedName>
        <fullName evidence="3">Uncharacterized protein</fullName>
    </submittedName>
</protein>
<evidence type="ECO:0000256" key="2">
    <source>
        <dbReference type="SAM" id="SignalP"/>
    </source>
</evidence>
<accession>A0A6N9TQU7</accession>